<dbReference type="Proteomes" id="UP000487268">
    <property type="component" value="Unassembled WGS sequence"/>
</dbReference>
<evidence type="ECO:0000256" key="8">
    <source>
        <dbReference type="ARBA" id="ARBA00049047"/>
    </source>
</evidence>
<comment type="pathway">
    <text evidence="1">Amino-acid biosynthesis; L-tryptophan biosynthesis; L-tryptophan from chorismate: step 5/5.</text>
</comment>
<dbReference type="InterPro" id="IPR013785">
    <property type="entry name" value="Aldolase_TIM"/>
</dbReference>
<evidence type="ECO:0000256" key="5">
    <source>
        <dbReference type="ARBA" id="ARBA00022822"/>
    </source>
</evidence>
<comment type="catalytic activity">
    <reaction evidence="8">
        <text>(1S,2R)-1-C-(indol-3-yl)glycerol 3-phosphate + L-serine = D-glyceraldehyde 3-phosphate + L-tryptophan + H2O</text>
        <dbReference type="Rhea" id="RHEA:10532"/>
        <dbReference type="ChEBI" id="CHEBI:15377"/>
        <dbReference type="ChEBI" id="CHEBI:33384"/>
        <dbReference type="ChEBI" id="CHEBI:57912"/>
        <dbReference type="ChEBI" id="CHEBI:58866"/>
        <dbReference type="ChEBI" id="CHEBI:59776"/>
        <dbReference type="EC" id="4.2.1.20"/>
    </reaction>
</comment>
<evidence type="ECO:0000256" key="7">
    <source>
        <dbReference type="ARBA" id="ARBA00023239"/>
    </source>
</evidence>
<protein>
    <recommendedName>
        <fullName evidence="3">tryptophan synthase</fullName>
        <ecNumber evidence="3">4.2.1.20</ecNumber>
    </recommendedName>
</protein>
<organism evidence="9 10">
    <name type="scientific">Actinomadura macrotermitis</name>
    <dbReference type="NCBI Taxonomy" id="2585200"/>
    <lineage>
        <taxon>Bacteria</taxon>
        <taxon>Bacillati</taxon>
        <taxon>Actinomycetota</taxon>
        <taxon>Actinomycetes</taxon>
        <taxon>Streptosporangiales</taxon>
        <taxon>Thermomonosporaceae</taxon>
        <taxon>Actinomadura</taxon>
    </lineage>
</organism>
<dbReference type="InterPro" id="IPR002028">
    <property type="entry name" value="Trp_synthase_suA"/>
</dbReference>
<evidence type="ECO:0000256" key="2">
    <source>
        <dbReference type="ARBA" id="ARBA00011270"/>
    </source>
</evidence>
<dbReference type="PANTHER" id="PTHR43406">
    <property type="entry name" value="TRYPTOPHAN SYNTHASE, ALPHA CHAIN"/>
    <property type="match status" value="1"/>
</dbReference>
<keyword evidence="10" id="KW-1185">Reference proteome</keyword>
<dbReference type="EC" id="4.2.1.20" evidence="3"/>
<dbReference type="UniPathway" id="UPA00035">
    <property type="reaction ID" value="UER00044"/>
</dbReference>
<evidence type="ECO:0000256" key="6">
    <source>
        <dbReference type="ARBA" id="ARBA00023141"/>
    </source>
</evidence>
<sequence>MNRFGDRLAARRSSLLIVYLTLGDPLTTAGLDLPLAAVEAGADVIEVGIPTPSTAPKGAIVAESFQRAGGLPPERAFALLGEIRAALPGTPILSLIYPETVADLGRERLITESVRSGTDGLVLTAPDPGELRDVAAGGLAAIPVIRAVDDPAADALESAAAPATYRTMSPATGSELDAPSAGALAETLAATARKPFLAGFGISRPSEIGLIAPHAAGIVIGSELHRVLLRSAPGKRLDAARSAIREWKAATVVTS</sequence>
<dbReference type="GO" id="GO:0005829">
    <property type="term" value="C:cytosol"/>
    <property type="evidence" value="ECO:0007669"/>
    <property type="project" value="TreeGrafter"/>
</dbReference>
<dbReference type="SUPFAM" id="SSF51366">
    <property type="entry name" value="Ribulose-phoshate binding barrel"/>
    <property type="match status" value="1"/>
</dbReference>
<dbReference type="EMBL" id="WEGH01000002">
    <property type="protein sequence ID" value="MQY05071.1"/>
    <property type="molecule type" value="Genomic_DNA"/>
</dbReference>
<evidence type="ECO:0000256" key="4">
    <source>
        <dbReference type="ARBA" id="ARBA00022605"/>
    </source>
</evidence>
<dbReference type="Gene3D" id="3.20.20.70">
    <property type="entry name" value="Aldolase class I"/>
    <property type="match status" value="1"/>
</dbReference>
<evidence type="ECO:0000313" key="9">
    <source>
        <dbReference type="EMBL" id="MQY05071.1"/>
    </source>
</evidence>
<evidence type="ECO:0000256" key="3">
    <source>
        <dbReference type="ARBA" id="ARBA00012043"/>
    </source>
</evidence>
<dbReference type="PANTHER" id="PTHR43406:SF1">
    <property type="entry name" value="TRYPTOPHAN SYNTHASE ALPHA CHAIN, CHLOROPLASTIC"/>
    <property type="match status" value="1"/>
</dbReference>
<dbReference type="Pfam" id="PF00290">
    <property type="entry name" value="Trp_syntA"/>
    <property type="match status" value="1"/>
</dbReference>
<keyword evidence="5" id="KW-0822">Tryptophan biosynthesis</keyword>
<comment type="subunit">
    <text evidence="2">Tetramer of two alpha and two beta chains.</text>
</comment>
<dbReference type="GO" id="GO:0004834">
    <property type="term" value="F:tryptophan synthase activity"/>
    <property type="evidence" value="ECO:0007669"/>
    <property type="project" value="UniProtKB-EC"/>
</dbReference>
<evidence type="ECO:0000256" key="1">
    <source>
        <dbReference type="ARBA" id="ARBA00004733"/>
    </source>
</evidence>
<reference evidence="9 10" key="1">
    <citation type="submission" date="2019-10" db="EMBL/GenBank/DDBJ databases">
        <title>Actinomadura rubteroloni sp. nov. and Actinomadura macrotermitis sp. nov., isolated from the gut of fungus growing-termite Macrotermes natalensis.</title>
        <authorList>
            <person name="Benndorf R."/>
            <person name="Martin K."/>
            <person name="Kuefner M."/>
            <person name="De Beer W."/>
            <person name="Kaster A.-K."/>
            <person name="Vollmers J."/>
            <person name="Poulsen M."/>
            <person name="Beemelmanns C."/>
        </authorList>
    </citation>
    <scope>NUCLEOTIDE SEQUENCE [LARGE SCALE GENOMIC DNA]</scope>
    <source>
        <strain evidence="9 10">RB68</strain>
    </source>
</reference>
<proteinExistence type="predicted"/>
<keyword evidence="4" id="KW-0028">Amino-acid biosynthesis</keyword>
<name>A0A7K0BV71_9ACTN</name>
<evidence type="ECO:0000313" key="10">
    <source>
        <dbReference type="Proteomes" id="UP000487268"/>
    </source>
</evidence>
<dbReference type="InterPro" id="IPR011060">
    <property type="entry name" value="RibuloseP-bd_barrel"/>
</dbReference>
<keyword evidence="6" id="KW-0057">Aromatic amino acid biosynthesis</keyword>
<accession>A0A7K0BV71</accession>
<gene>
    <name evidence="9" type="primary">trpA_2</name>
    <name evidence="9" type="ORF">ACRB68_31340</name>
</gene>
<dbReference type="AlphaFoldDB" id="A0A7K0BV71"/>
<comment type="caution">
    <text evidence="9">The sequence shown here is derived from an EMBL/GenBank/DDBJ whole genome shotgun (WGS) entry which is preliminary data.</text>
</comment>
<keyword evidence="7 9" id="KW-0456">Lyase</keyword>